<reference evidence="4 5" key="1">
    <citation type="submission" date="2023-11" db="EMBL/GenBank/DDBJ databases">
        <title>A Novel Polar Bacteriovorax (B. antarcticus) Isolated from the Biocrust in Antarctica.</title>
        <authorList>
            <person name="Mun W."/>
            <person name="Choi S.Y."/>
            <person name="Mitchell R.J."/>
        </authorList>
    </citation>
    <scope>NUCLEOTIDE SEQUENCE [LARGE SCALE GENOMIC DNA]</scope>
    <source>
        <strain evidence="4 5">PP10</strain>
    </source>
</reference>
<accession>A0ABU5VNV6</accession>
<dbReference type="InterPro" id="IPR004147">
    <property type="entry name" value="ABC1_dom"/>
</dbReference>
<feature type="domain" description="Protein kinase" evidence="3">
    <location>
        <begin position="142"/>
        <end position="477"/>
    </location>
</feature>
<comment type="caution">
    <text evidence="4">The sequence shown here is derived from an EMBL/GenBank/DDBJ whole genome shotgun (WGS) entry which is preliminary data.</text>
</comment>
<dbReference type="PANTHER" id="PTHR10566:SF113">
    <property type="entry name" value="PROTEIN ACTIVITY OF BC1 COMPLEX KINASE 7, CHLOROPLASTIC"/>
    <property type="match status" value="1"/>
</dbReference>
<keyword evidence="5" id="KW-1185">Reference proteome</keyword>
<dbReference type="Proteomes" id="UP001302274">
    <property type="component" value="Unassembled WGS sequence"/>
</dbReference>
<dbReference type="InterPro" id="IPR000719">
    <property type="entry name" value="Prot_kinase_dom"/>
</dbReference>
<feature type="transmembrane region" description="Helical" evidence="2">
    <location>
        <begin position="511"/>
        <end position="537"/>
    </location>
</feature>
<dbReference type="RefSeq" id="WP_323574067.1">
    <property type="nucleotide sequence ID" value="NZ_JAYGJQ010000001.1"/>
</dbReference>
<dbReference type="EMBL" id="JAYGJQ010000001">
    <property type="protein sequence ID" value="MEA9354627.1"/>
    <property type="molecule type" value="Genomic_DNA"/>
</dbReference>
<keyword evidence="2" id="KW-1133">Transmembrane helix</keyword>
<evidence type="ECO:0000259" key="3">
    <source>
        <dbReference type="PROSITE" id="PS50011"/>
    </source>
</evidence>
<gene>
    <name evidence="4" type="ORF">SHI21_00325</name>
</gene>
<feature type="transmembrane region" description="Helical" evidence="2">
    <location>
        <begin position="549"/>
        <end position="569"/>
    </location>
</feature>
<evidence type="ECO:0000313" key="5">
    <source>
        <dbReference type="Proteomes" id="UP001302274"/>
    </source>
</evidence>
<evidence type="ECO:0000256" key="1">
    <source>
        <dbReference type="ARBA" id="ARBA00009670"/>
    </source>
</evidence>
<name>A0ABU5VNV6_9BACT</name>
<evidence type="ECO:0000313" key="4">
    <source>
        <dbReference type="EMBL" id="MEA9354627.1"/>
    </source>
</evidence>
<dbReference type="Pfam" id="PF03109">
    <property type="entry name" value="ABC1"/>
    <property type="match status" value="1"/>
</dbReference>
<dbReference type="PANTHER" id="PTHR10566">
    <property type="entry name" value="CHAPERONE-ACTIVITY OF BC1 COMPLEX CABC1 -RELATED"/>
    <property type="match status" value="1"/>
</dbReference>
<proteinExistence type="inferred from homology"/>
<dbReference type="InterPro" id="IPR011009">
    <property type="entry name" value="Kinase-like_dom_sf"/>
</dbReference>
<keyword evidence="2" id="KW-0472">Membrane</keyword>
<sequence length="571" mass="65058">MDLIKAGIGISKTIRNVGRLQEIVMVFARNGFDEFITNNTTNKIPNFVLPKSKKRLTEELANKSEKDWNQVVGFRLRKCFEELGPAFIKFGQLLSSREDLFHPSFIEEMRMLRDKVKPVAFEEVRNIIESAVGKTVEQAFKSVQKEAIGTASIGVVFRAVLHDGTPVVIKVRRPGIEKEIETDFSILMFLAIQAERVSKELKYLGISRVVNDFALTLHRELNFHVEALNCERLRKNIEKHDTQNFYYIPRVFKEYSSEGVLVIEELIGTPFSNQEAILAKKAEIIPKMEYGVRLFLKTFLKDGFFHADLHGGNFFYLDDGKIGLIDFGLMGSLSKSGRHHFIAIIYAILSYNYENLVYEFLDVAEYETIPDTDALIRDVREALSPFVGLSVKQTNFSDLLAVVLSTLKKHQMYLPREWYIIFRALITLDGVGKQLGIDMNIFGILEDDIEEIIESTFSKDELMEEAAWAARDLTSTMRVLPRHIKWFLRDFAKKGYAIEVKNTGYEKELGAAVGALTFLGFACLSSVLIFTGVYLIGARDINDWTQIPTVSWIMWSLGVILFSSGISSLRR</sequence>
<organism evidence="4 5">
    <name type="scientific">Bacteriovorax antarcticus</name>
    <dbReference type="NCBI Taxonomy" id="3088717"/>
    <lineage>
        <taxon>Bacteria</taxon>
        <taxon>Pseudomonadati</taxon>
        <taxon>Bdellovibrionota</taxon>
        <taxon>Bacteriovoracia</taxon>
        <taxon>Bacteriovoracales</taxon>
        <taxon>Bacteriovoracaceae</taxon>
        <taxon>Bacteriovorax</taxon>
    </lineage>
</organism>
<dbReference type="InterPro" id="IPR050154">
    <property type="entry name" value="UbiB_kinase"/>
</dbReference>
<keyword evidence="2" id="KW-0812">Transmembrane</keyword>
<dbReference type="PROSITE" id="PS50011">
    <property type="entry name" value="PROTEIN_KINASE_DOM"/>
    <property type="match status" value="1"/>
</dbReference>
<dbReference type="SUPFAM" id="SSF56112">
    <property type="entry name" value="Protein kinase-like (PK-like)"/>
    <property type="match status" value="1"/>
</dbReference>
<evidence type="ECO:0000256" key="2">
    <source>
        <dbReference type="SAM" id="Phobius"/>
    </source>
</evidence>
<dbReference type="CDD" id="cd05121">
    <property type="entry name" value="ABC1_ADCK3-like"/>
    <property type="match status" value="1"/>
</dbReference>
<comment type="similarity">
    <text evidence="1">Belongs to the protein kinase superfamily. ADCK protein kinase family.</text>
</comment>
<protein>
    <submittedName>
        <fullName evidence="4">AarF/UbiB family protein</fullName>
    </submittedName>
</protein>